<proteinExistence type="inferred from homology"/>
<evidence type="ECO:0000256" key="2">
    <source>
        <dbReference type="SAM" id="MobiDB-lite"/>
    </source>
</evidence>
<protein>
    <submittedName>
        <fullName evidence="5">LytR family transcriptional regulator</fullName>
    </submittedName>
</protein>
<keyword evidence="3" id="KW-1133">Transmembrane helix</keyword>
<dbReference type="PANTHER" id="PTHR33392:SF6">
    <property type="entry name" value="POLYISOPRENYL-TEICHOIC ACID--PEPTIDOGLYCAN TEICHOIC ACID TRANSFERASE TAGU"/>
    <property type="match status" value="1"/>
</dbReference>
<dbReference type="NCBIfam" id="TIGR00350">
    <property type="entry name" value="lytR_cpsA_psr"/>
    <property type="match status" value="1"/>
</dbReference>
<dbReference type="InterPro" id="IPR004474">
    <property type="entry name" value="LytR_CpsA_psr"/>
</dbReference>
<dbReference type="Gene3D" id="3.40.630.190">
    <property type="entry name" value="LCP protein"/>
    <property type="match status" value="1"/>
</dbReference>
<feature type="region of interest" description="Disordered" evidence="2">
    <location>
        <begin position="107"/>
        <end position="129"/>
    </location>
</feature>
<evidence type="ECO:0000313" key="5">
    <source>
        <dbReference type="EMBL" id="QDC25756.1"/>
    </source>
</evidence>
<feature type="region of interest" description="Disordered" evidence="2">
    <location>
        <begin position="21"/>
        <end position="48"/>
    </location>
</feature>
<gene>
    <name evidence="5" type="ORF">FE374_15070</name>
</gene>
<feature type="transmembrane region" description="Helical" evidence="3">
    <location>
        <begin position="69"/>
        <end position="92"/>
    </location>
</feature>
<dbReference type="Proteomes" id="UP000314616">
    <property type="component" value="Chromosome"/>
</dbReference>
<dbReference type="Pfam" id="PF03816">
    <property type="entry name" value="LytR_cpsA_psr"/>
    <property type="match status" value="1"/>
</dbReference>
<evidence type="ECO:0000256" key="3">
    <source>
        <dbReference type="SAM" id="Phobius"/>
    </source>
</evidence>
<evidence type="ECO:0000259" key="4">
    <source>
        <dbReference type="Pfam" id="PF03816"/>
    </source>
</evidence>
<dbReference type="InterPro" id="IPR050922">
    <property type="entry name" value="LytR/CpsA/Psr_CW_biosynth"/>
</dbReference>
<keyword evidence="3" id="KW-0812">Transmembrane</keyword>
<evidence type="ECO:0000313" key="6">
    <source>
        <dbReference type="Proteomes" id="UP000314616"/>
    </source>
</evidence>
<dbReference type="OrthoDB" id="9782542at2"/>
<keyword evidence="3" id="KW-0472">Membrane</keyword>
<name>A0A5B8CC99_9MICO</name>
<dbReference type="PANTHER" id="PTHR33392">
    <property type="entry name" value="POLYISOPRENYL-TEICHOIC ACID--PEPTIDOGLYCAN TEICHOIC ACID TRANSFERASE TAGU"/>
    <property type="match status" value="1"/>
</dbReference>
<evidence type="ECO:0000256" key="1">
    <source>
        <dbReference type="ARBA" id="ARBA00006068"/>
    </source>
</evidence>
<dbReference type="EMBL" id="CP040915">
    <property type="protein sequence ID" value="QDC25756.1"/>
    <property type="molecule type" value="Genomic_DNA"/>
</dbReference>
<accession>A0A5B8CC99</accession>
<dbReference type="KEGG" id="gyu:FE374_15070"/>
<sequence length="408" mass="42915">MSLGRGPEAVAKVGIAGERRGEPAAVVEEVDRGRASPEAGAPQGGDDDARAVALALPESTEPRRSRTKVALWLAAAIVVMLVAGLVGTAAYIQGRIEAGIERIDDPFASLTDRPDNGSGTDSSDRAGPAPSAAVNILVLGSDSRISAGDPTQWSYGAQRTDAIMVLQVSGDRQHAYVMSIPRDSWVDIPGHGTHKLNAAYSFGGPPLMIQTVEALTGIHIDHFAIADFESFSELTDELGGVEITMPNGMDNAGVALPPGTHTLDGEGSLAYARQRYGVPGGDFGRVQRQQNWMRSILQAAYRRDVLTDPVALVGLLETVARTVAVDEGFTIGEMRNLVLSMRSVRPEDLTFMTAPYTGTGRSPDGAQSIVLLDAARLDALCRAFAADSVASYLEVNPGAVVTLGADVP</sequence>
<dbReference type="AlphaFoldDB" id="A0A5B8CC99"/>
<reference evidence="5 6" key="1">
    <citation type="submission" date="2019-05" db="EMBL/GenBank/DDBJ databases">
        <title>Georgenia *** sp. nov., and Georgenia *** sp. nov., isolated from the intestinal contents of plateau pika (Ochotona curzoniae) in the Qinghai-Tibet plateau of China.</title>
        <authorList>
            <person name="Tian Z."/>
        </authorList>
    </citation>
    <scope>NUCLEOTIDE SEQUENCE [LARGE SCALE GENOMIC DNA]</scope>
    <source>
        <strain evidence="5 6">Z443</strain>
    </source>
</reference>
<organism evidence="5 6">
    <name type="scientific">Georgenia yuyongxinii</name>
    <dbReference type="NCBI Taxonomy" id="2589797"/>
    <lineage>
        <taxon>Bacteria</taxon>
        <taxon>Bacillati</taxon>
        <taxon>Actinomycetota</taxon>
        <taxon>Actinomycetes</taxon>
        <taxon>Micrococcales</taxon>
        <taxon>Bogoriellaceae</taxon>
        <taxon>Georgenia</taxon>
    </lineage>
</organism>
<feature type="domain" description="Cell envelope-related transcriptional attenuator" evidence="4">
    <location>
        <begin position="159"/>
        <end position="299"/>
    </location>
</feature>
<comment type="similarity">
    <text evidence="1">Belongs to the LytR/CpsA/Psr (LCP) family.</text>
</comment>